<keyword evidence="3" id="KW-1185">Reference proteome</keyword>
<reference evidence="2 3" key="1">
    <citation type="journal article" date="2015" name="Int. J. Syst. Evol. Microbiol.">
        <title>Gemmobacter intermedius sp. nov., isolated from a white stork (Ciconia ciconia).</title>
        <authorList>
            <person name="Kampfer P."/>
            <person name="Jerzak L."/>
            <person name="Wilharm G."/>
            <person name="Golke J."/>
            <person name="Busse H.J."/>
            <person name="Glaeser S.P."/>
        </authorList>
    </citation>
    <scope>NUCLEOTIDE SEQUENCE [LARGE SCALE GENOMIC DNA]</scope>
    <source>
        <strain evidence="2 3">119/4</strain>
    </source>
</reference>
<comment type="caution">
    <text evidence="2">The sequence shown here is derived from an EMBL/GenBank/DDBJ whole genome shotgun (WGS) entry which is preliminary data.</text>
</comment>
<evidence type="ECO:0000313" key="2">
    <source>
        <dbReference type="EMBL" id="RWY39922.1"/>
    </source>
</evidence>
<dbReference type="EMBL" id="SBLC01000019">
    <property type="protein sequence ID" value="RWY39922.1"/>
    <property type="molecule type" value="Genomic_DNA"/>
</dbReference>
<accession>A0A444M9W3</accession>
<proteinExistence type="predicted"/>
<protein>
    <recommendedName>
        <fullName evidence="1">MoeA N-terminal and linker domain-containing protein</fullName>
    </recommendedName>
</protein>
<dbReference type="GO" id="GO:0032324">
    <property type="term" value="P:molybdopterin cofactor biosynthetic process"/>
    <property type="evidence" value="ECO:0007669"/>
    <property type="project" value="InterPro"/>
</dbReference>
<organism evidence="2 3">
    <name type="scientific">Falsigemmobacter intermedius</name>
    <dbReference type="NCBI Taxonomy" id="1553448"/>
    <lineage>
        <taxon>Bacteria</taxon>
        <taxon>Pseudomonadati</taxon>
        <taxon>Pseudomonadota</taxon>
        <taxon>Alphaproteobacteria</taxon>
        <taxon>Rhodobacterales</taxon>
        <taxon>Paracoccaceae</taxon>
        <taxon>Falsigemmobacter</taxon>
    </lineage>
</organism>
<evidence type="ECO:0000313" key="3">
    <source>
        <dbReference type="Proteomes" id="UP000287168"/>
    </source>
</evidence>
<sequence length="343" mass="35630">MQSPFSPSRLISCDDLLARLLAGLAPVAPCLVPLAQLRPGTIAAALPGPQAGLPSAPLALRRGYALRSDELIGAGPLSPVMRLTEPPLIEAGEPLPEGADAILDPAALRRSGAFYEISAETFPGDGVLPAAHHLPPHEPLLEEGEEIGPAGLLLLAMAGTTEVPCRIPRLAITGGDAPARQSLCTLAQSFGATLTDGPADIHLQLAETAPSGGGWLCQGLALNGVQEIAVAQSDTCVTIRFAPRPELLMLVAVGVLLPLLDHLSCRRALKGPALPLSRKISSPVGMSEIVLLRREAQTWAPLPSGELSLAGLSRAEALLRLPAGEEGWPAGRTLAPDLFGRRL</sequence>
<dbReference type="InterPro" id="IPR036135">
    <property type="entry name" value="MoeA_linker/N_sf"/>
</dbReference>
<dbReference type="Gene3D" id="2.40.340.10">
    <property type="entry name" value="MoeA, C-terminal, domain IV"/>
    <property type="match status" value="1"/>
</dbReference>
<dbReference type="InterPro" id="IPR005110">
    <property type="entry name" value="MoeA_linker/N"/>
</dbReference>
<dbReference type="InterPro" id="IPR036688">
    <property type="entry name" value="MoeA_C_domain_IV_sf"/>
</dbReference>
<dbReference type="Gene3D" id="3.90.105.10">
    <property type="entry name" value="Molybdopterin biosynthesis moea protein, domain 2"/>
    <property type="match status" value="1"/>
</dbReference>
<dbReference type="OrthoDB" id="8435302at2"/>
<name>A0A444M9W3_9RHOB</name>
<dbReference type="Proteomes" id="UP000287168">
    <property type="component" value="Unassembled WGS sequence"/>
</dbReference>
<gene>
    <name evidence="2" type="ORF">EP867_13160</name>
</gene>
<dbReference type="AlphaFoldDB" id="A0A444M9W3"/>
<dbReference type="SUPFAM" id="SSF63867">
    <property type="entry name" value="MoeA C-terminal domain-like"/>
    <property type="match status" value="1"/>
</dbReference>
<evidence type="ECO:0000259" key="1">
    <source>
        <dbReference type="Pfam" id="PF03453"/>
    </source>
</evidence>
<dbReference type="SUPFAM" id="SSF63882">
    <property type="entry name" value="MoeA N-terminal region -like"/>
    <property type="match status" value="1"/>
</dbReference>
<dbReference type="Pfam" id="PF03453">
    <property type="entry name" value="MoeA_N"/>
    <property type="match status" value="1"/>
</dbReference>
<dbReference type="Gene3D" id="2.170.190.11">
    <property type="entry name" value="Molybdopterin biosynthesis moea protein, domain 3"/>
    <property type="match status" value="1"/>
</dbReference>
<dbReference type="RefSeq" id="WP_128489949.1">
    <property type="nucleotide sequence ID" value="NZ_JBHLXB010000025.1"/>
</dbReference>
<feature type="domain" description="MoeA N-terminal and linker" evidence="1">
    <location>
        <begin position="12"/>
        <end position="159"/>
    </location>
</feature>